<evidence type="ECO:0000313" key="5">
    <source>
        <dbReference type="Proteomes" id="UP000005801"/>
    </source>
</evidence>
<dbReference type="PANTHER" id="PTHR46825:SF9">
    <property type="entry name" value="BETA-LACTAMASE-RELATED DOMAIN-CONTAINING PROTEIN"/>
    <property type="match status" value="1"/>
</dbReference>
<gene>
    <name evidence="4" type="ORF">PPSIR1_16660</name>
</gene>
<evidence type="ECO:0000256" key="2">
    <source>
        <dbReference type="SAM" id="SignalP"/>
    </source>
</evidence>
<dbReference type="AlphaFoldDB" id="A6G387"/>
<dbReference type="RefSeq" id="WP_006971186.1">
    <property type="nucleotide sequence ID" value="NZ_ABCS01000017.1"/>
</dbReference>
<protein>
    <recommendedName>
        <fullName evidence="3">Beta-lactamase-related domain-containing protein</fullName>
    </recommendedName>
</protein>
<dbReference type="Proteomes" id="UP000005801">
    <property type="component" value="Unassembled WGS sequence"/>
</dbReference>
<feature type="compositionally biased region" description="Low complexity" evidence="1">
    <location>
        <begin position="60"/>
        <end position="71"/>
    </location>
</feature>
<organism evidence="4 5">
    <name type="scientific">Plesiocystis pacifica SIR-1</name>
    <dbReference type="NCBI Taxonomy" id="391625"/>
    <lineage>
        <taxon>Bacteria</taxon>
        <taxon>Pseudomonadati</taxon>
        <taxon>Myxococcota</taxon>
        <taxon>Polyangia</taxon>
        <taxon>Nannocystales</taxon>
        <taxon>Nannocystaceae</taxon>
        <taxon>Plesiocystis</taxon>
    </lineage>
</organism>
<feature type="domain" description="Beta-lactamase-related" evidence="3">
    <location>
        <begin position="99"/>
        <end position="437"/>
    </location>
</feature>
<dbReference type="OrthoDB" id="5487213at2"/>
<comment type="caution">
    <text evidence="4">The sequence shown here is derived from an EMBL/GenBank/DDBJ whole genome shotgun (WGS) entry which is preliminary data.</text>
</comment>
<proteinExistence type="predicted"/>
<dbReference type="eggNOG" id="COG1680">
    <property type="taxonomic scope" value="Bacteria"/>
</dbReference>
<dbReference type="Gene3D" id="3.40.710.10">
    <property type="entry name" value="DD-peptidase/beta-lactamase superfamily"/>
    <property type="match status" value="1"/>
</dbReference>
<dbReference type="InterPro" id="IPR050491">
    <property type="entry name" value="AmpC-like"/>
</dbReference>
<feature type="region of interest" description="Disordered" evidence="1">
    <location>
        <begin position="29"/>
        <end position="77"/>
    </location>
</feature>
<evidence type="ECO:0000256" key="1">
    <source>
        <dbReference type="SAM" id="MobiDB-lite"/>
    </source>
</evidence>
<feature type="chain" id="PRO_5002697093" description="Beta-lactamase-related domain-containing protein" evidence="2">
    <location>
        <begin position="33"/>
        <end position="589"/>
    </location>
</feature>
<dbReference type="EMBL" id="ABCS01000017">
    <property type="protein sequence ID" value="EDM79712.1"/>
    <property type="molecule type" value="Genomic_DNA"/>
</dbReference>
<reference evidence="4 5" key="1">
    <citation type="submission" date="2007-06" db="EMBL/GenBank/DDBJ databases">
        <authorList>
            <person name="Shimkets L."/>
            <person name="Ferriera S."/>
            <person name="Johnson J."/>
            <person name="Kravitz S."/>
            <person name="Beeson K."/>
            <person name="Sutton G."/>
            <person name="Rogers Y.-H."/>
            <person name="Friedman R."/>
            <person name="Frazier M."/>
            <person name="Venter J.C."/>
        </authorList>
    </citation>
    <scope>NUCLEOTIDE SEQUENCE [LARGE SCALE GENOMIC DNA]</scope>
    <source>
        <strain evidence="4 5">SIR-1</strain>
    </source>
</reference>
<dbReference type="STRING" id="391625.PPSIR1_16660"/>
<accession>A6G387</accession>
<evidence type="ECO:0000259" key="3">
    <source>
        <dbReference type="Pfam" id="PF00144"/>
    </source>
</evidence>
<name>A6G387_9BACT</name>
<dbReference type="SUPFAM" id="SSF56601">
    <property type="entry name" value="beta-lactamase/transpeptidase-like"/>
    <property type="match status" value="1"/>
</dbReference>
<dbReference type="PANTHER" id="PTHR46825">
    <property type="entry name" value="D-ALANYL-D-ALANINE-CARBOXYPEPTIDASE/ENDOPEPTIDASE AMPH"/>
    <property type="match status" value="1"/>
</dbReference>
<dbReference type="InterPro" id="IPR012338">
    <property type="entry name" value="Beta-lactam/transpept-like"/>
</dbReference>
<evidence type="ECO:0000313" key="4">
    <source>
        <dbReference type="EMBL" id="EDM79712.1"/>
    </source>
</evidence>
<keyword evidence="5" id="KW-1185">Reference proteome</keyword>
<feature type="compositionally biased region" description="Acidic residues" evidence="1">
    <location>
        <begin position="36"/>
        <end position="59"/>
    </location>
</feature>
<feature type="signal peptide" evidence="2">
    <location>
        <begin position="1"/>
        <end position="32"/>
    </location>
</feature>
<dbReference type="InterPro" id="IPR001466">
    <property type="entry name" value="Beta-lactam-related"/>
</dbReference>
<dbReference type="Pfam" id="PF00144">
    <property type="entry name" value="Beta-lactamase"/>
    <property type="match status" value="1"/>
</dbReference>
<keyword evidence="2" id="KW-0732">Signal</keyword>
<sequence length="589" mass="62083">MTLHGSDPSSPSSARLLLFSCLGLALASSACSGDDSPSDDEAAGDTSTEDTDTDSDTDTGSDTGSGSDSTTGGQGDPLDAEAIARIEDAVELTLGTGYATGCSVAIWRDGAVIYAEGFGTKNEADELVTPDTLFQIGSDTKKMTAIALLREVDAGALELDSTLAEFLPGLELEASPGVFDTLTVDRLLSHRSGLFDYTPFDDAPDDAELQARTYAEFAANEYAMVPPGVAWSYSNPNYTLAGVLTEALAERPWADVVIDDVAAPLDMDHTYARRDDMLASEVDIASGFGPILSSELDTFSLLAQLAIEEGPADWTSPEDHADNAFTRPAGLVWSTATDMAKLGGFLIEGDEAVLSDELREQMQVGQAALGPGIDPETLGYGYGVMAARGFNGPQGYRDVRVVQHGGNTLDMTSTFVMLPDQGVVVSVLSNGSGDDMSLVAAVALEEAAEANLPEPSEPTTPYDPPAEDLSVYAGAFGSVELGEASIAWSGSELEIEVPLLAQLEVELAPAMTPVARDVFVLSSEAGEFEVAFYPGLDATPNRYLVNRSFAFTRDAEEGNGILPLQLLAPMKPARSRPLSPPRWARTRAL</sequence>